<evidence type="ECO:0000256" key="5">
    <source>
        <dbReference type="SAM" id="MobiDB-lite"/>
    </source>
</evidence>
<dbReference type="AlphaFoldDB" id="A0A4Q9MR03"/>
<dbReference type="GO" id="GO:0005737">
    <property type="term" value="C:cytoplasm"/>
    <property type="evidence" value="ECO:0007669"/>
    <property type="project" value="UniProtKB-SubCell"/>
</dbReference>
<reference evidence="8" key="1">
    <citation type="submission" date="2019-01" db="EMBL/GenBank/DDBJ databases">
        <title>Draft genome sequences of three monokaryotic isolates of the white-rot basidiomycete fungus Dichomitus squalens.</title>
        <authorList>
            <consortium name="DOE Joint Genome Institute"/>
            <person name="Lopez S.C."/>
            <person name="Andreopoulos B."/>
            <person name="Pangilinan J."/>
            <person name="Lipzen A."/>
            <person name="Riley R."/>
            <person name="Ahrendt S."/>
            <person name="Ng V."/>
            <person name="Barry K."/>
            <person name="Daum C."/>
            <person name="Grigoriev I.V."/>
            <person name="Hilden K.S."/>
            <person name="Makela M.R."/>
            <person name="de Vries R.P."/>
        </authorList>
    </citation>
    <scope>NUCLEOTIDE SEQUENCE [LARGE SCALE GENOMIC DNA]</scope>
    <source>
        <strain evidence="8">OM18370.1</strain>
    </source>
</reference>
<name>A0A4Q9MR03_9APHY</name>
<feature type="coiled-coil region" evidence="4">
    <location>
        <begin position="190"/>
        <end position="435"/>
    </location>
</feature>
<dbReference type="Proteomes" id="UP000292957">
    <property type="component" value="Unassembled WGS sequence"/>
</dbReference>
<dbReference type="Gene3D" id="1.10.418.10">
    <property type="entry name" value="Calponin-like domain"/>
    <property type="match status" value="1"/>
</dbReference>
<evidence type="ECO:0000256" key="2">
    <source>
        <dbReference type="ARBA" id="ARBA00022490"/>
    </source>
</evidence>
<evidence type="ECO:0000313" key="8">
    <source>
        <dbReference type="EMBL" id="TBU28912.1"/>
    </source>
</evidence>
<dbReference type="GO" id="GO:0031122">
    <property type="term" value="P:cytoplasmic microtubule organization"/>
    <property type="evidence" value="ECO:0007669"/>
    <property type="project" value="InterPro"/>
</dbReference>
<accession>A0A4Q9MR03</accession>
<evidence type="ECO:0000259" key="7">
    <source>
        <dbReference type="Pfam" id="PF19047"/>
    </source>
</evidence>
<evidence type="ECO:0000256" key="3">
    <source>
        <dbReference type="ARBA" id="ARBA00023054"/>
    </source>
</evidence>
<dbReference type="InterPro" id="IPR008636">
    <property type="entry name" value="Hook_C"/>
</dbReference>
<dbReference type="GO" id="GO:0005815">
    <property type="term" value="C:microtubule organizing center"/>
    <property type="evidence" value="ECO:0007669"/>
    <property type="project" value="TreeGrafter"/>
</dbReference>
<dbReference type="InterPro" id="IPR036872">
    <property type="entry name" value="CH_dom_sf"/>
</dbReference>
<gene>
    <name evidence="8" type="ORF">BD311DRAFT_837541</name>
</gene>
<dbReference type="InterPro" id="IPR043936">
    <property type="entry name" value="HOOK_N"/>
</dbReference>
<feature type="coiled-coil region" evidence="4">
    <location>
        <begin position="776"/>
        <end position="803"/>
    </location>
</feature>
<dbReference type="CDD" id="cd22211">
    <property type="entry name" value="HkD_SF"/>
    <property type="match status" value="1"/>
</dbReference>
<proteinExistence type="predicted"/>
<keyword evidence="2" id="KW-0963">Cytoplasm</keyword>
<dbReference type="SUPFAM" id="SSF116907">
    <property type="entry name" value="Hook domain"/>
    <property type="match status" value="1"/>
</dbReference>
<keyword evidence="3 4" id="KW-0175">Coiled coil</keyword>
<dbReference type="PANTHER" id="PTHR18947">
    <property type="entry name" value="HOOK PROTEINS"/>
    <property type="match status" value="1"/>
</dbReference>
<comment type="subcellular location">
    <subcellularLocation>
        <location evidence="1">Cytoplasm</location>
    </subcellularLocation>
</comment>
<dbReference type="EMBL" id="ML143417">
    <property type="protein sequence ID" value="TBU28912.1"/>
    <property type="molecule type" value="Genomic_DNA"/>
</dbReference>
<dbReference type="Pfam" id="PF05622">
    <property type="entry name" value="HOOK"/>
    <property type="match status" value="1"/>
</dbReference>
<dbReference type="PANTHER" id="PTHR18947:SF28">
    <property type="entry name" value="GIRDIN, ISOFORM A"/>
    <property type="match status" value="1"/>
</dbReference>
<organism evidence="8">
    <name type="scientific">Dichomitus squalens</name>
    <dbReference type="NCBI Taxonomy" id="114155"/>
    <lineage>
        <taxon>Eukaryota</taxon>
        <taxon>Fungi</taxon>
        <taxon>Dikarya</taxon>
        <taxon>Basidiomycota</taxon>
        <taxon>Agaricomycotina</taxon>
        <taxon>Agaricomycetes</taxon>
        <taxon>Polyporales</taxon>
        <taxon>Polyporaceae</taxon>
        <taxon>Dichomitus</taxon>
    </lineage>
</organism>
<feature type="domain" description="Hook C-terminal" evidence="6">
    <location>
        <begin position="200"/>
        <end position="433"/>
    </location>
</feature>
<dbReference type="Pfam" id="PF19047">
    <property type="entry name" value="HOOK_N"/>
    <property type="match status" value="1"/>
</dbReference>
<feature type="region of interest" description="Disordered" evidence="5">
    <location>
        <begin position="435"/>
        <end position="458"/>
    </location>
</feature>
<sequence length="871" mass="99290">MSVDSQKKELNAFFSYFATFDLARPVTTIADLSDGAALFEILSIVDAEYFRQPGRPAAQPSDNWVLRFSALKKLYRLMTQYFSEVLHQPTGALEVPDLQAIAKDYNVNATLILCRLTIAIAVQCENNKEIIERIQKLTESEQHALMRVIEQTMTKVRSSAEAGMEASMTECVIRGRVREHDHYYQIQSERSRILSEKETLEKVYQSLLEEHRTLQTNYDDVVSEKDDALAQLRQAQREADSKRVDTRGDAMMRGEIDRLRADLQKSEDNLAMAESELDKQTVLVTELTRKVDELQVAADEATRLKDQLDEYRHAADKLQKTENVMEKYKKKLQEAADMRQQVKALEKQNADLVDKNAALEDEYRKVAAFKPLMESYKSQIAELETKASARSKEIDALNFELAQTKSKLKAAQEERAKDSETLELYQERVRELELTSQRPVAASRARPQPADSDPTGNMTEFTEAELLGNEGAATDVDDDVTGLGDELDTAIAGTTMTDLKLQVRKLQRELEAVRKNEADASRVLVLENLLDDANRMKARYEADYLAAHREKLMLQNNLEEIRSGKSLGDGAEAAIALRQRLNETVDELDKLKQEHAELEVKFEAMNKELTVAKSDLTLVNRDQLDILKTLRESVNEDKAELEAEVDHLRTQVKELSDKNKMQLEQINGLLLEKVNLQSEGIDQRDRMLQRERAIGDLRASLSGKDVPEDIKQRMLALHEENVSLKEQYKTAQEKLVKAKAFIKQQDKLFKEEHAKAGGTIPTGAFEEAETSYRSQIRILEDDLARQKRLLSEATNRYRREQALMLGAIHNMGMHTTRDQLGYAKQQSQPGPTSWLKQQRQNVGLDWSQVVRQAHHMHLSLVPCFDGEERPD</sequence>
<evidence type="ECO:0000256" key="4">
    <source>
        <dbReference type="SAM" id="Coils"/>
    </source>
</evidence>
<feature type="coiled-coil region" evidence="4">
    <location>
        <begin position="496"/>
        <end position="665"/>
    </location>
</feature>
<dbReference type="GO" id="GO:0030705">
    <property type="term" value="P:cytoskeleton-dependent intracellular transport"/>
    <property type="evidence" value="ECO:0007669"/>
    <property type="project" value="InterPro"/>
</dbReference>
<evidence type="ECO:0000259" key="6">
    <source>
        <dbReference type="Pfam" id="PF05622"/>
    </source>
</evidence>
<dbReference type="GO" id="GO:0008017">
    <property type="term" value="F:microtubule binding"/>
    <property type="evidence" value="ECO:0007669"/>
    <property type="project" value="InterPro"/>
</dbReference>
<dbReference type="GO" id="GO:0051959">
    <property type="term" value="F:dynein light intermediate chain binding"/>
    <property type="evidence" value="ECO:0007669"/>
    <property type="project" value="TreeGrafter"/>
</dbReference>
<protein>
    <submittedName>
        <fullName evidence="8">HOOK-domain-containing protein</fullName>
    </submittedName>
</protein>
<feature type="domain" description="HOOK N-terminal" evidence="7">
    <location>
        <begin position="11"/>
        <end position="150"/>
    </location>
</feature>
<dbReference type="OrthoDB" id="49395at2759"/>
<evidence type="ECO:0000256" key="1">
    <source>
        <dbReference type="ARBA" id="ARBA00004496"/>
    </source>
</evidence>